<organism evidence="1 2">
    <name type="scientific">Salinibacterium xinjiangense</name>
    <dbReference type="NCBI Taxonomy" id="386302"/>
    <lineage>
        <taxon>Bacteria</taxon>
        <taxon>Bacillati</taxon>
        <taxon>Actinomycetota</taxon>
        <taxon>Actinomycetes</taxon>
        <taxon>Micrococcales</taxon>
        <taxon>Microbacteriaceae</taxon>
        <taxon>Salinibacterium</taxon>
    </lineage>
</organism>
<dbReference type="SUPFAM" id="SSF51905">
    <property type="entry name" value="FAD/NAD(P)-binding domain"/>
    <property type="match status" value="2"/>
</dbReference>
<dbReference type="AlphaFoldDB" id="A0A2C8ZY63"/>
<dbReference type="PANTHER" id="PTHR42877">
    <property type="entry name" value="L-ORNITHINE N(5)-MONOOXYGENASE-RELATED"/>
    <property type="match status" value="1"/>
</dbReference>
<dbReference type="Pfam" id="PF13738">
    <property type="entry name" value="Pyr_redox_3"/>
    <property type="match status" value="1"/>
</dbReference>
<keyword evidence="2" id="KW-1185">Reference proteome</keyword>
<evidence type="ECO:0000313" key="2">
    <source>
        <dbReference type="Proteomes" id="UP000219440"/>
    </source>
</evidence>
<dbReference type="PANTHER" id="PTHR42877:SF4">
    <property type="entry name" value="FAD_NAD(P)-BINDING DOMAIN-CONTAINING PROTEIN-RELATED"/>
    <property type="match status" value="1"/>
</dbReference>
<sequence length="495" mass="53952">MSLFEPDVDVAIIGAGIAGIGLGIRLRRRGDRSFVIFERASQPGGTWRDNTYPGVACDVPSHLYSYSFMPNPGWSRFFAPGAEIQSYLLASAAEEGLDEHIRLDTDVTGARWDAGRDLWELESSAGTVTARVLVLAAGRLSSPRYPSVPGIDAFPGPAFHSARWDHDVDLSGKRVAIVGSGASSIQIVPEVARIASRVSVLQRSAPYVIPRANPEYTAAERSLLERDPAELARLRAALFWRAEEAYAQRAAEPQALDAARTRALDHLHAQVADTSLREKLTPHYEIGCKRVLISSDYYPAMSQPNVSLEASALAAIEGNTLVMVNGTRHEADVVIFATGFHAAEQPYAETIVGRGGVTLSEHWAHGMTAFASTAVSGFPNMFVINGPNAAVGHNSAIYMIEAQIDYILGALQYQRAEGDPVLTVTAEAEREYVDLVDGLSASTVWMTGRCDSWYLDPRSGRLTLIWPDFAFAFRERNGRFDEHAYEGVSRKIPSA</sequence>
<proteinExistence type="predicted"/>
<gene>
    <name evidence="1" type="ORF">SAMN06296378_2385</name>
</gene>
<name>A0A2C8ZY63_9MICO</name>
<dbReference type="OrthoDB" id="5168853at2"/>
<accession>A0A2C8ZY63</accession>
<dbReference type="EMBL" id="OCST01000004">
    <property type="protein sequence ID" value="SOE71047.1"/>
    <property type="molecule type" value="Genomic_DNA"/>
</dbReference>
<reference evidence="1 2" key="1">
    <citation type="submission" date="2017-09" db="EMBL/GenBank/DDBJ databases">
        <authorList>
            <person name="Ehlers B."/>
            <person name="Leendertz F.H."/>
        </authorList>
    </citation>
    <scope>NUCLEOTIDE SEQUENCE [LARGE SCALE GENOMIC DNA]</scope>
    <source>
        <strain evidence="1 2">CGMCC 1.05381</strain>
    </source>
</reference>
<dbReference type="Gene3D" id="3.50.50.60">
    <property type="entry name" value="FAD/NAD(P)-binding domain"/>
    <property type="match status" value="2"/>
</dbReference>
<dbReference type="InterPro" id="IPR036188">
    <property type="entry name" value="FAD/NAD-bd_sf"/>
</dbReference>
<dbReference type="Proteomes" id="UP000219440">
    <property type="component" value="Unassembled WGS sequence"/>
</dbReference>
<protein>
    <submittedName>
        <fullName evidence="1">Predicted flavoprotein CzcO associated with the cation diffusion facilitator CzcD</fullName>
    </submittedName>
</protein>
<dbReference type="PRINTS" id="PR00469">
    <property type="entry name" value="PNDRDTASEII"/>
</dbReference>
<evidence type="ECO:0000313" key="1">
    <source>
        <dbReference type="EMBL" id="SOE71047.1"/>
    </source>
</evidence>
<dbReference type="RefSeq" id="WP_097061418.1">
    <property type="nucleotide sequence ID" value="NZ_BMLC01000003.1"/>
</dbReference>
<dbReference type="InterPro" id="IPR051209">
    <property type="entry name" value="FAD-bind_Monooxygenase_sf"/>
</dbReference>